<dbReference type="InterPro" id="IPR051922">
    <property type="entry name" value="Bact_Sporulation_Assoc"/>
</dbReference>
<keyword evidence="3" id="KW-1185">Reference proteome</keyword>
<dbReference type="PANTHER" id="PTHR30032">
    <property type="entry name" value="N-ACETYLMURAMOYL-L-ALANINE AMIDASE-RELATED"/>
    <property type="match status" value="1"/>
</dbReference>
<dbReference type="Proteomes" id="UP000774000">
    <property type="component" value="Unassembled WGS sequence"/>
</dbReference>
<protein>
    <submittedName>
        <fullName evidence="2">Stage II sporulation protein D</fullName>
    </submittedName>
</protein>
<evidence type="ECO:0000313" key="2">
    <source>
        <dbReference type="EMBL" id="MBM7557004.1"/>
    </source>
</evidence>
<proteinExistence type="predicted"/>
<dbReference type="NCBIfam" id="TIGR02669">
    <property type="entry name" value="SpoIID_LytB"/>
    <property type="match status" value="1"/>
</dbReference>
<dbReference type="NCBIfam" id="TIGR02870">
    <property type="entry name" value="spore_II_D"/>
    <property type="match status" value="1"/>
</dbReference>
<evidence type="ECO:0000259" key="1">
    <source>
        <dbReference type="Pfam" id="PF08486"/>
    </source>
</evidence>
<dbReference type="GO" id="GO:0030288">
    <property type="term" value="C:outer membrane-bounded periplasmic space"/>
    <property type="evidence" value="ECO:0007669"/>
    <property type="project" value="TreeGrafter"/>
</dbReference>
<dbReference type="Pfam" id="PF08486">
    <property type="entry name" value="SpoIID"/>
    <property type="match status" value="1"/>
</dbReference>
<dbReference type="InterPro" id="IPR013693">
    <property type="entry name" value="SpoIID/LytB_N"/>
</dbReference>
<name>A0A939BR46_9FIRM</name>
<gene>
    <name evidence="2" type="ORF">JOC47_001858</name>
</gene>
<sequence>MILSIWLLSLILMPSGLVLLINLIESKPQITVYDYKLQQEKTLPLEEYVKGVVAAEMPASFPLEALKAQAVAARTYALKKEINGQRLTTSSKFDQAWLSKQELKNKWTTDNFFYNWSKISTAVEETAGLVLVYNDELITAAYHSTSGGRTAAAVEVWGGKIPYLKSVNSYCENNSPYYNQQQFFTWQQLAKNLDSINYKQVQIISRSNSGRVLKMKINKQVFSGREIRKKLALNSTKFRFIKTELGIKFIVDGFGHGVGMSQYGAQGLAEEGCNFIEILYHYYPQAKVIVGKNDFDV</sequence>
<dbReference type="EMBL" id="JAFBDQ010000008">
    <property type="protein sequence ID" value="MBM7557004.1"/>
    <property type="molecule type" value="Genomic_DNA"/>
</dbReference>
<dbReference type="InterPro" id="IPR013486">
    <property type="entry name" value="SpoIID/LytB"/>
</dbReference>
<accession>A0A939BR46</accession>
<feature type="domain" description="Sporulation stage II protein D amidase enhancer LytB N-terminal" evidence="1">
    <location>
        <begin position="36"/>
        <end position="133"/>
    </location>
</feature>
<evidence type="ECO:0000313" key="3">
    <source>
        <dbReference type="Proteomes" id="UP000774000"/>
    </source>
</evidence>
<dbReference type="AlphaFoldDB" id="A0A939BR46"/>
<reference evidence="2" key="1">
    <citation type="submission" date="2021-01" db="EMBL/GenBank/DDBJ databases">
        <title>Genomic Encyclopedia of Type Strains, Phase IV (KMG-IV): sequencing the most valuable type-strain genomes for metagenomic binning, comparative biology and taxonomic classification.</title>
        <authorList>
            <person name="Goeker M."/>
        </authorList>
    </citation>
    <scope>NUCLEOTIDE SEQUENCE</scope>
    <source>
        <strain evidence="2">DSM 23230</strain>
    </source>
</reference>
<dbReference type="GO" id="GO:0030435">
    <property type="term" value="P:sporulation resulting in formation of a cellular spore"/>
    <property type="evidence" value="ECO:0007669"/>
    <property type="project" value="InterPro"/>
</dbReference>
<dbReference type="PANTHER" id="PTHR30032:SF4">
    <property type="entry name" value="AMIDASE ENHANCER"/>
    <property type="match status" value="1"/>
</dbReference>
<dbReference type="InterPro" id="IPR014225">
    <property type="entry name" value="Spore_II_D_firmicutes"/>
</dbReference>
<comment type="caution">
    <text evidence="2">The sequence shown here is derived from an EMBL/GenBank/DDBJ whole genome shotgun (WGS) entry which is preliminary data.</text>
</comment>
<organism evidence="2 3">
    <name type="scientific">Halanaerobacter jeridensis</name>
    <dbReference type="NCBI Taxonomy" id="706427"/>
    <lineage>
        <taxon>Bacteria</taxon>
        <taxon>Bacillati</taxon>
        <taxon>Bacillota</taxon>
        <taxon>Clostridia</taxon>
        <taxon>Halanaerobiales</taxon>
        <taxon>Halobacteroidaceae</taxon>
        <taxon>Halanaerobacter</taxon>
    </lineage>
</organism>